<dbReference type="Pfam" id="PF11885">
    <property type="entry name" value="DUF3405"/>
    <property type="match status" value="1"/>
</dbReference>
<feature type="chain" id="PRO_5040425214" description="Major facilitator superfamily transporter" evidence="1">
    <location>
        <begin position="24"/>
        <end position="762"/>
    </location>
</feature>
<evidence type="ECO:0000256" key="1">
    <source>
        <dbReference type="SAM" id="SignalP"/>
    </source>
</evidence>
<gene>
    <name evidence="2" type="ORF">BJ878DRAFT_477990</name>
</gene>
<reference evidence="2" key="1">
    <citation type="journal article" date="2021" name="IMA Fungus">
        <title>Genomic characterization of three marine fungi, including Emericellopsis atlantica sp. nov. with signatures of a generalist lifestyle and marine biomass degradation.</title>
        <authorList>
            <person name="Hagestad O.C."/>
            <person name="Hou L."/>
            <person name="Andersen J.H."/>
            <person name="Hansen E.H."/>
            <person name="Altermark B."/>
            <person name="Li C."/>
            <person name="Kuhnert E."/>
            <person name="Cox R.J."/>
            <person name="Crous P.W."/>
            <person name="Spatafora J.W."/>
            <person name="Lail K."/>
            <person name="Amirebrahimi M."/>
            <person name="Lipzen A."/>
            <person name="Pangilinan J."/>
            <person name="Andreopoulos W."/>
            <person name="Hayes R.D."/>
            <person name="Ng V."/>
            <person name="Grigoriev I.V."/>
            <person name="Jackson S.A."/>
            <person name="Sutton T.D.S."/>
            <person name="Dobson A.D.W."/>
            <person name="Rama T."/>
        </authorList>
    </citation>
    <scope>NUCLEOTIDE SEQUENCE</scope>
    <source>
        <strain evidence="2">TRa3180A</strain>
    </source>
</reference>
<dbReference type="Proteomes" id="UP000887226">
    <property type="component" value="Unassembled WGS sequence"/>
</dbReference>
<evidence type="ECO:0000313" key="2">
    <source>
        <dbReference type="EMBL" id="KAG9246752.1"/>
    </source>
</evidence>
<organism evidence="2 3">
    <name type="scientific">Calycina marina</name>
    <dbReference type="NCBI Taxonomy" id="1763456"/>
    <lineage>
        <taxon>Eukaryota</taxon>
        <taxon>Fungi</taxon>
        <taxon>Dikarya</taxon>
        <taxon>Ascomycota</taxon>
        <taxon>Pezizomycotina</taxon>
        <taxon>Leotiomycetes</taxon>
        <taxon>Helotiales</taxon>
        <taxon>Pezizellaceae</taxon>
        <taxon>Calycina</taxon>
    </lineage>
</organism>
<evidence type="ECO:0008006" key="4">
    <source>
        <dbReference type="Google" id="ProtNLM"/>
    </source>
</evidence>
<dbReference type="PANTHER" id="PTHR36205:SF2">
    <property type="entry name" value="MAJOR FACILITATOR SUPERFAMILY TRANSPORTER"/>
    <property type="match status" value="1"/>
</dbReference>
<proteinExistence type="predicted"/>
<protein>
    <recommendedName>
        <fullName evidence="4">Major facilitator superfamily transporter</fullName>
    </recommendedName>
</protein>
<comment type="caution">
    <text evidence="2">The sequence shown here is derived from an EMBL/GenBank/DDBJ whole genome shotgun (WGS) entry which is preliminary data.</text>
</comment>
<keyword evidence="1" id="KW-0732">Signal</keyword>
<feature type="signal peptide" evidence="1">
    <location>
        <begin position="1"/>
        <end position="23"/>
    </location>
</feature>
<name>A0A9P7Z7Y3_9HELO</name>
<dbReference type="PANTHER" id="PTHR36205">
    <property type="entry name" value="CHROMOSOME 19, WHOLE GENOME SHOTGUN SEQUENCE"/>
    <property type="match status" value="1"/>
</dbReference>
<sequence length="762" mass="85606">MPSRYPMLVSVAFVLVFLYFVFPISPQLEDTRPPIPFDAVETSGGTYTGNPSHGSIVDVSSSPDLNPEQKPGPVDTIEVPVEEVQPIASVEAPEPTTAVTAHGEVSQAQFDNENDALGLEWSAGKIYGSSLNELTGVGNHAGFVNAALTPTDSRTPYNNAPPFIYSPYPEYNNKAWKSTNKGQYVACNGPDGKIGDVLVFSGHPLAFEYSPIGSWTPLGIDSNLCFERQTRLEAYGYTEHSTSEQAEARRSQSFVDWDSVNWGQLQSYCIEKNAGRYIALEEKLPINNDTLTNGSDSETNATTSNFEEEGNLTRDIEADVETEVSDDLSMDEAEAKKLGLHRLAKSKIGPKPRTAILLRSYTGKNYMENDRQNMRSLITELSLRSGGEYQVYLLVQIKESDIPRDQTNTTNYRKLIESKVPKEFWDIVVAWDDKTMRAWYPKLPSDINNVHQSQWLSVQKFGQEHPQFDYFWNWELDSRYTGHYYNLLEKLAEFGAKQPRKGLWERNERFYIPSLHAEYYDSKFRTTVQELSGEDSVWGAPSVANFTQIGPGAPVETPMDDDYRWGVGEDADLITLAPIFNPVNTTWPGRNDVWGYDGPEATPRRATIGTQSRVSKTLLNAMHLETKKGNHFSSEMAPMSVALLHGLKAVYAPIPVYFDRAWDGKQLDKYFNPGPKGVSGSTEESPFSWGRESRFGGSTWYYRATPPKRLYNNWMGWDDTGIGGPDWEKVHGRMCLPPILLHPIKDVVRPLDGFSSKSELPY</sequence>
<keyword evidence="3" id="KW-1185">Reference proteome</keyword>
<dbReference type="OrthoDB" id="3353407at2759"/>
<accession>A0A9P7Z7Y3</accession>
<dbReference type="AlphaFoldDB" id="A0A9P7Z7Y3"/>
<evidence type="ECO:0000313" key="3">
    <source>
        <dbReference type="Proteomes" id="UP000887226"/>
    </source>
</evidence>
<dbReference type="InterPro" id="IPR021822">
    <property type="entry name" value="DUF3405"/>
</dbReference>
<dbReference type="EMBL" id="MU253793">
    <property type="protein sequence ID" value="KAG9246752.1"/>
    <property type="molecule type" value="Genomic_DNA"/>
</dbReference>